<protein>
    <submittedName>
        <fullName evidence="2">EC1118_1M3_5083p</fullName>
    </submittedName>
</protein>
<feature type="compositionally biased region" description="Polar residues" evidence="1">
    <location>
        <begin position="83"/>
        <end position="92"/>
    </location>
</feature>
<name>C8ZFG3_YEAS8</name>
<reference evidence="2 3" key="1">
    <citation type="journal article" date="2009" name="Proc. Natl. Acad. Sci. U.S.A.">
        <title>Eukaryote-to-eukaryote gene transfer events revealed by the genome sequence of the wine yeast Saccharomyces cerevisiae EC1118.</title>
        <authorList>
            <person name="Novo M."/>
            <person name="Bigey F."/>
            <person name="Beyne E."/>
            <person name="Galeote V."/>
            <person name="Gavory F."/>
            <person name="Mallet S."/>
            <person name="Cambot B."/>
            <person name="Legras J.L."/>
            <person name="Wincker P."/>
            <person name="Casaregola S."/>
            <person name="Dequin S."/>
        </authorList>
    </citation>
    <scope>NUCLEOTIDE SEQUENCE [LARGE SCALE GENOMIC DNA]</scope>
    <source>
        <strain evidence="3">Lalvin EC1118 / Prise de mousse</strain>
    </source>
</reference>
<evidence type="ECO:0000256" key="1">
    <source>
        <dbReference type="SAM" id="MobiDB-lite"/>
    </source>
</evidence>
<dbReference type="AlphaFoldDB" id="C8ZFG3"/>
<dbReference type="Proteomes" id="UP000000286">
    <property type="component" value="Chromosome XIII"/>
</dbReference>
<dbReference type="HOGENOM" id="CLU_2074479_0_0_1"/>
<dbReference type="EMBL" id="FN393082">
    <property type="protein sequence ID" value="CAY82129.1"/>
    <property type="molecule type" value="Genomic_DNA"/>
</dbReference>
<evidence type="ECO:0000313" key="2">
    <source>
        <dbReference type="EMBL" id="CAY82129.1"/>
    </source>
</evidence>
<accession>C8ZFG3</accession>
<feature type="compositionally biased region" description="Basic residues" evidence="1">
    <location>
        <begin position="108"/>
        <end position="118"/>
    </location>
</feature>
<evidence type="ECO:0000313" key="3">
    <source>
        <dbReference type="Proteomes" id="UP000000286"/>
    </source>
</evidence>
<feature type="region of interest" description="Disordered" evidence="1">
    <location>
        <begin position="78"/>
        <end position="118"/>
    </location>
</feature>
<proteinExistence type="predicted"/>
<organism evidence="2 3">
    <name type="scientific">Saccharomyces cerevisiae (strain Lalvin EC1118 / Prise de mousse)</name>
    <name type="common">Baker's yeast</name>
    <dbReference type="NCBI Taxonomy" id="643680"/>
    <lineage>
        <taxon>Eukaryota</taxon>
        <taxon>Fungi</taxon>
        <taxon>Dikarya</taxon>
        <taxon>Ascomycota</taxon>
        <taxon>Saccharomycotina</taxon>
        <taxon>Saccharomycetes</taxon>
        <taxon>Saccharomycetales</taxon>
        <taxon>Saccharomycetaceae</taxon>
        <taxon>Saccharomyces</taxon>
    </lineage>
</organism>
<sequence length="118" mass="13783">MKYEISKIRAENRNYHKKEKNKVSKGYQALISSSFYQTIPSSSFAFPQSVRVVVADTLLVHHTFDWKHHQLAVAYRSHRKSQQHQTQGNQVLRGTRKLESPTVGPRPGLRRQHTRNFL</sequence>
<gene>
    <name evidence="2" type="ORF">EC1118_1M3_5083g</name>
</gene>